<evidence type="ECO:0000256" key="3">
    <source>
        <dbReference type="ARBA" id="ARBA00022516"/>
    </source>
</evidence>
<dbReference type="Proteomes" id="UP000321621">
    <property type="component" value="Unassembled WGS sequence"/>
</dbReference>
<evidence type="ECO:0000256" key="7">
    <source>
        <dbReference type="ARBA" id="ARBA00022989"/>
    </source>
</evidence>
<sequence length="473" mass="54900">MKTVFTILYLILSIWAIGAIIYHGRRPSRSISWVLAIIALPIIGVVLYYLFGMNRRKFKFFNGKDFDRRRHYRFPGDSTLEKFQVNFDADIRKKRLSTLIQSNANTKATCGNQIKVLQDGGETFNALFKAMEEAEHFIHLQYYILEQGGLLDKMLELFQRKIKEGVQVRILYDSLGSYHLRGRPKKHFQDIGVEIHPIMPIRLNNLLFSLNFRNHRKIVVIDNKVAFTGGVNVSDKYIRRESELGKWKDTHLKLEGPIVNDIHLVFLKDYYFASKNGDFRIQDYLFEQDEVGTACAQVVVGGPDSDHPAIMQQYISMMNQAQRSIFIANPYFLPGEAFLQTLKIVAMEGVDITLLIPKKSDSIAAMFAMFSQFEELLNVGVNIYLREDFSHSKILVVDDDLVSIGSGNFDIRSFELNYEANILIYDQEITDELKEEFFTVCKKADIMTLERFRNRPFWRKFLEGLFKFLKPLL</sequence>
<dbReference type="OrthoDB" id="9762009at2"/>
<dbReference type="NCBIfam" id="TIGR04265">
    <property type="entry name" value="bac_cardiolipin"/>
    <property type="match status" value="1"/>
</dbReference>
<dbReference type="EC" id="2.7.8.-" evidence="12"/>
<evidence type="ECO:0000256" key="4">
    <source>
        <dbReference type="ARBA" id="ARBA00022679"/>
    </source>
</evidence>
<comment type="subcellular location">
    <subcellularLocation>
        <location evidence="1">Cell membrane</location>
        <topology evidence="1">Multi-pass membrane protein</topology>
    </subcellularLocation>
</comment>
<reference evidence="16 18" key="2">
    <citation type="submission" date="2019-07" db="EMBL/GenBank/DDBJ databases">
        <title>Draft genome of two Muricauda strains isolated from deep sea.</title>
        <authorList>
            <person name="Sun C."/>
        </authorList>
    </citation>
    <scope>NUCLEOTIDE SEQUENCE [LARGE SCALE GENOMIC DNA]</scope>
    <source>
        <strain evidence="16 18">72</strain>
    </source>
</reference>
<dbReference type="PANTHER" id="PTHR21248:SF22">
    <property type="entry name" value="PHOSPHOLIPASE D"/>
    <property type="match status" value="1"/>
</dbReference>
<evidence type="ECO:0000313" key="16">
    <source>
        <dbReference type="EMBL" id="TXJ94107.1"/>
    </source>
</evidence>
<dbReference type="GO" id="GO:0005886">
    <property type="term" value="C:plasma membrane"/>
    <property type="evidence" value="ECO:0007669"/>
    <property type="project" value="UniProtKB-SubCell"/>
</dbReference>
<organism evidence="15 17">
    <name type="scientific">Flagellimonas pelagia</name>
    <dbReference type="NCBI Taxonomy" id="2306998"/>
    <lineage>
        <taxon>Bacteria</taxon>
        <taxon>Pseudomonadati</taxon>
        <taxon>Bacteroidota</taxon>
        <taxon>Flavobacteriia</taxon>
        <taxon>Flavobacteriales</taxon>
        <taxon>Flavobacteriaceae</taxon>
        <taxon>Flagellimonas</taxon>
    </lineage>
</organism>
<feature type="transmembrane region" description="Helical" evidence="13">
    <location>
        <begin position="7"/>
        <end position="24"/>
    </location>
</feature>
<dbReference type="CDD" id="cd09110">
    <property type="entry name" value="PLDc_CLS_1"/>
    <property type="match status" value="1"/>
</dbReference>
<evidence type="ECO:0000256" key="5">
    <source>
        <dbReference type="ARBA" id="ARBA00022692"/>
    </source>
</evidence>
<evidence type="ECO:0000256" key="8">
    <source>
        <dbReference type="ARBA" id="ARBA00023098"/>
    </source>
</evidence>
<evidence type="ECO:0000256" key="6">
    <source>
        <dbReference type="ARBA" id="ARBA00022737"/>
    </source>
</evidence>
<feature type="domain" description="PLD phosphodiesterase" evidence="14">
    <location>
        <begin position="210"/>
        <end position="237"/>
    </location>
</feature>
<dbReference type="PROSITE" id="PS50035">
    <property type="entry name" value="PLD"/>
    <property type="match status" value="2"/>
</dbReference>
<dbReference type="SMART" id="SM00155">
    <property type="entry name" value="PLDc"/>
    <property type="match status" value="2"/>
</dbReference>
<gene>
    <name evidence="15" type="primary">cls</name>
    <name evidence="15" type="ORF">D2V05_11960</name>
    <name evidence="16" type="ORF">FQ017_11850</name>
</gene>
<dbReference type="Pfam" id="PF13396">
    <property type="entry name" value="PLDc_N"/>
    <property type="match status" value="1"/>
</dbReference>
<dbReference type="InterPro" id="IPR001736">
    <property type="entry name" value="PLipase_D/transphosphatidylase"/>
</dbReference>
<dbReference type="InterPro" id="IPR025202">
    <property type="entry name" value="PLD-like_dom"/>
</dbReference>
<dbReference type="EMBL" id="VNWK01000026">
    <property type="protein sequence ID" value="TXJ94107.1"/>
    <property type="molecule type" value="Genomic_DNA"/>
</dbReference>
<protein>
    <recommendedName>
        <fullName evidence="12">Cardiolipin synthase</fullName>
        <ecNumber evidence="12">2.7.8.-</ecNumber>
    </recommendedName>
</protein>
<evidence type="ECO:0000256" key="1">
    <source>
        <dbReference type="ARBA" id="ARBA00004651"/>
    </source>
</evidence>
<evidence type="ECO:0000313" key="17">
    <source>
        <dbReference type="Proteomes" id="UP000266691"/>
    </source>
</evidence>
<dbReference type="Pfam" id="PF13091">
    <property type="entry name" value="PLDc_2"/>
    <property type="match status" value="2"/>
</dbReference>
<dbReference type="PANTHER" id="PTHR21248">
    <property type="entry name" value="CARDIOLIPIN SYNTHASE"/>
    <property type="match status" value="1"/>
</dbReference>
<dbReference type="Gene3D" id="3.30.870.10">
    <property type="entry name" value="Endonuclease Chain A"/>
    <property type="match status" value="2"/>
</dbReference>
<comment type="caution">
    <text evidence="15">The sequence shown here is derived from an EMBL/GenBank/DDBJ whole genome shotgun (WGS) entry which is preliminary data.</text>
</comment>
<keyword evidence="10" id="KW-0594">Phospholipid biosynthesis</keyword>
<keyword evidence="7 13" id="KW-1133">Transmembrane helix</keyword>
<evidence type="ECO:0000256" key="9">
    <source>
        <dbReference type="ARBA" id="ARBA00023136"/>
    </source>
</evidence>
<dbReference type="Proteomes" id="UP000266691">
    <property type="component" value="Unassembled WGS sequence"/>
</dbReference>
<evidence type="ECO:0000256" key="11">
    <source>
        <dbReference type="ARBA" id="ARBA00023264"/>
    </source>
</evidence>
<evidence type="ECO:0000313" key="15">
    <source>
        <dbReference type="EMBL" id="RIV44191.1"/>
    </source>
</evidence>
<keyword evidence="11" id="KW-1208">Phospholipid metabolism</keyword>
<dbReference type="InterPro" id="IPR027379">
    <property type="entry name" value="CLS_N"/>
</dbReference>
<keyword evidence="2" id="KW-1003">Cell membrane</keyword>
<feature type="transmembrane region" description="Helical" evidence="13">
    <location>
        <begin position="30"/>
        <end position="51"/>
    </location>
</feature>
<evidence type="ECO:0000256" key="2">
    <source>
        <dbReference type="ARBA" id="ARBA00022475"/>
    </source>
</evidence>
<dbReference type="GO" id="GO:0008808">
    <property type="term" value="F:cardiolipin synthase activity"/>
    <property type="evidence" value="ECO:0007669"/>
    <property type="project" value="UniProtKB-UniRule"/>
</dbReference>
<name>A0A3A1NGE5_9FLAO</name>
<keyword evidence="9 13" id="KW-0472">Membrane</keyword>
<keyword evidence="18" id="KW-1185">Reference proteome</keyword>
<keyword evidence="8" id="KW-0443">Lipid metabolism</keyword>
<keyword evidence="3" id="KW-0444">Lipid biosynthesis</keyword>
<dbReference type="SUPFAM" id="SSF56024">
    <property type="entry name" value="Phospholipase D/nuclease"/>
    <property type="match status" value="2"/>
</dbReference>
<keyword evidence="5 13" id="KW-0812">Transmembrane</keyword>
<dbReference type="GO" id="GO:0032049">
    <property type="term" value="P:cardiolipin biosynthetic process"/>
    <property type="evidence" value="ECO:0007669"/>
    <property type="project" value="UniProtKB-UniRule"/>
</dbReference>
<reference evidence="15 17" key="1">
    <citation type="submission" date="2018-08" db="EMBL/GenBank/DDBJ databases">
        <title>Proposal of Muricauda 72 sp.nov. and Muricauda NH166 sp.nov., isolated from seawater.</title>
        <authorList>
            <person name="Cheng H."/>
            <person name="Wu Y.-H."/>
            <person name="Guo L.-L."/>
            <person name="Xu X.-W."/>
        </authorList>
    </citation>
    <scope>NUCLEOTIDE SEQUENCE [LARGE SCALE GENOMIC DNA]</scope>
    <source>
        <strain evidence="15 17">72</strain>
    </source>
</reference>
<keyword evidence="6" id="KW-0677">Repeat</keyword>
<evidence type="ECO:0000256" key="12">
    <source>
        <dbReference type="NCBIfam" id="TIGR04265"/>
    </source>
</evidence>
<proteinExistence type="predicted"/>
<evidence type="ECO:0000259" key="14">
    <source>
        <dbReference type="PROSITE" id="PS50035"/>
    </source>
</evidence>
<dbReference type="CDD" id="cd09112">
    <property type="entry name" value="PLDc_CLS_2"/>
    <property type="match status" value="1"/>
</dbReference>
<dbReference type="RefSeq" id="WP_119647882.1">
    <property type="nucleotide sequence ID" value="NZ_QXFI01000026.1"/>
</dbReference>
<evidence type="ECO:0000313" key="18">
    <source>
        <dbReference type="Proteomes" id="UP000321621"/>
    </source>
</evidence>
<dbReference type="AlphaFoldDB" id="A0A3A1NGE5"/>
<dbReference type="EMBL" id="QXFI01000026">
    <property type="protein sequence ID" value="RIV44191.1"/>
    <property type="molecule type" value="Genomic_DNA"/>
</dbReference>
<keyword evidence="4" id="KW-0808">Transferase</keyword>
<dbReference type="InterPro" id="IPR022924">
    <property type="entry name" value="Cardiolipin_synthase"/>
</dbReference>
<feature type="domain" description="PLD phosphodiesterase" evidence="14">
    <location>
        <begin position="386"/>
        <end position="413"/>
    </location>
</feature>
<accession>A0A3A1NGE5</accession>
<evidence type="ECO:0000256" key="10">
    <source>
        <dbReference type="ARBA" id="ARBA00023209"/>
    </source>
</evidence>
<evidence type="ECO:0000256" key="13">
    <source>
        <dbReference type="SAM" id="Phobius"/>
    </source>
</evidence>